<gene>
    <name evidence="1" type="ORF">ENO77_05260</name>
</gene>
<dbReference type="EMBL" id="DSGT01000014">
    <property type="protein sequence ID" value="HEW53545.1"/>
    <property type="molecule type" value="Genomic_DNA"/>
</dbReference>
<organism evidence="1">
    <name type="scientific">Ignisphaera aggregans</name>
    <dbReference type="NCBI Taxonomy" id="334771"/>
    <lineage>
        <taxon>Archaea</taxon>
        <taxon>Thermoproteota</taxon>
        <taxon>Thermoprotei</taxon>
        <taxon>Desulfurococcales</taxon>
        <taxon>Desulfurococcaceae</taxon>
        <taxon>Ignisphaera</taxon>
    </lineage>
</organism>
<protein>
    <submittedName>
        <fullName evidence="1">Uncharacterized protein</fullName>
    </submittedName>
</protein>
<dbReference type="AlphaFoldDB" id="A0A7C2ZVT2"/>
<accession>A0A7C2ZVT2</accession>
<evidence type="ECO:0000313" key="1">
    <source>
        <dbReference type="EMBL" id="HEW53545.1"/>
    </source>
</evidence>
<comment type="caution">
    <text evidence="1">The sequence shown here is derived from an EMBL/GenBank/DDBJ whole genome shotgun (WGS) entry which is preliminary data.</text>
</comment>
<sequence length="223" mass="25869">MSSEREDKRLVHVSKGLVDRLYSIALRQETTIRKVVEDAIKYYLEVNELGYSFEEAVGILRAFKMLRVFGGVFVPSPMLECLRSRSCDSRDQRARSWYELGKSYGIYVKGRYGESLKMLEALLKTMRWDLSDISVDTTGNSYKLRCASPMLSDEDTQYLAEFVKRVSRGVGGEDFQARDYEGAPSGRVLLRFAAERNTNHIEYKSYRLSRLGCYRFDDKFKYL</sequence>
<reference evidence="1" key="1">
    <citation type="journal article" date="2020" name="mSystems">
        <title>Genome- and Community-Level Interaction Insights into Carbon Utilization and Element Cycling Functions of Hydrothermarchaeota in Hydrothermal Sediment.</title>
        <authorList>
            <person name="Zhou Z."/>
            <person name="Liu Y."/>
            <person name="Xu W."/>
            <person name="Pan J."/>
            <person name="Luo Z.H."/>
            <person name="Li M."/>
        </authorList>
    </citation>
    <scope>NUCLEOTIDE SEQUENCE [LARGE SCALE GENOMIC DNA]</scope>
    <source>
        <strain evidence="1">SpSt-16</strain>
    </source>
</reference>
<name>A0A7C2ZVT2_9CREN</name>
<proteinExistence type="predicted"/>